<organism evidence="2 3">
    <name type="scientific">Streptomyces antimycoticus</name>
    <dbReference type="NCBI Taxonomy" id="68175"/>
    <lineage>
        <taxon>Bacteria</taxon>
        <taxon>Bacillati</taxon>
        <taxon>Actinomycetota</taxon>
        <taxon>Actinomycetes</taxon>
        <taxon>Kitasatosporales</taxon>
        <taxon>Streptomycetaceae</taxon>
        <taxon>Streptomyces</taxon>
        <taxon>Streptomyces violaceusniger group</taxon>
    </lineage>
</organism>
<accession>A0A4D4KH02</accession>
<protein>
    <submittedName>
        <fullName evidence="2">Uncharacterized protein</fullName>
    </submittedName>
</protein>
<keyword evidence="3" id="KW-1185">Reference proteome</keyword>
<sequence length="69" mass="7315">MPGGVGARLTSPRPLSHADRTSIQQPETPPGFNKSDSNALTCTNTARHLANADLEHSAATHESKQRIAP</sequence>
<evidence type="ECO:0000256" key="1">
    <source>
        <dbReference type="SAM" id="MobiDB-lite"/>
    </source>
</evidence>
<name>A0A4D4KH02_9ACTN</name>
<proteinExistence type="predicted"/>
<feature type="region of interest" description="Disordered" evidence="1">
    <location>
        <begin position="1"/>
        <end position="39"/>
    </location>
</feature>
<evidence type="ECO:0000313" key="3">
    <source>
        <dbReference type="Proteomes" id="UP000299290"/>
    </source>
</evidence>
<gene>
    <name evidence="2" type="ORF">SANT12839_060550</name>
</gene>
<dbReference type="Proteomes" id="UP000299290">
    <property type="component" value="Unassembled WGS sequence"/>
</dbReference>
<evidence type="ECO:0000313" key="2">
    <source>
        <dbReference type="EMBL" id="GDY45173.1"/>
    </source>
</evidence>
<dbReference type="AlphaFoldDB" id="A0A4D4KH02"/>
<reference evidence="2 3" key="1">
    <citation type="journal article" date="2020" name="Int. J. Syst. Evol. Microbiol.">
        <title>Reclassification of Streptomyces castelarensis and Streptomyces sporoclivatus as later heterotypic synonyms of Streptomyces antimycoticus.</title>
        <authorList>
            <person name="Komaki H."/>
            <person name="Tamura T."/>
        </authorList>
    </citation>
    <scope>NUCLEOTIDE SEQUENCE [LARGE SCALE GENOMIC DNA]</scope>
    <source>
        <strain evidence="2 3">NBRC 12839</strain>
    </source>
</reference>
<dbReference type="EMBL" id="BJHV01000001">
    <property type="protein sequence ID" value="GDY45173.1"/>
    <property type="molecule type" value="Genomic_DNA"/>
</dbReference>
<comment type="caution">
    <text evidence="2">The sequence shown here is derived from an EMBL/GenBank/DDBJ whole genome shotgun (WGS) entry which is preliminary data.</text>
</comment>